<dbReference type="KEGG" id="wch:wcw_0538"/>
<evidence type="ECO:0000313" key="11">
    <source>
        <dbReference type="Proteomes" id="UP000001505"/>
    </source>
</evidence>
<evidence type="ECO:0000256" key="2">
    <source>
        <dbReference type="ARBA" id="ARBA00022642"/>
    </source>
</evidence>
<proteinExistence type="inferred from homology"/>
<reference evidence="10 11" key="1">
    <citation type="journal article" date="2010" name="PLoS ONE">
        <title>The Waddlia genome: a window into chlamydial biology.</title>
        <authorList>
            <person name="Bertelli C."/>
            <person name="Collyn F."/>
            <person name="Croxatto A."/>
            <person name="Ruckert C."/>
            <person name="Polkinghorne A."/>
            <person name="Kebbi-Beghdadi C."/>
            <person name="Goesmann A."/>
            <person name="Vaughan L."/>
            <person name="Greub G."/>
        </authorList>
    </citation>
    <scope>NUCLEOTIDE SEQUENCE [LARGE SCALE GENOMIC DNA]</scope>
    <source>
        <strain evidence="11">ATCC VR-1470 / WSU 86-1044</strain>
    </source>
</reference>
<evidence type="ECO:0000256" key="5">
    <source>
        <dbReference type="ARBA" id="ARBA00037900"/>
    </source>
</evidence>
<dbReference type="Proteomes" id="UP000001505">
    <property type="component" value="Chromosome"/>
</dbReference>
<dbReference type="NCBIfam" id="NF008623">
    <property type="entry name" value="PRK11609.1"/>
    <property type="match status" value="1"/>
</dbReference>
<dbReference type="FunFam" id="3.40.50.850:FF:000006">
    <property type="entry name" value="Bifunctional pyrazinamidase/nicotinamidase"/>
    <property type="match status" value="1"/>
</dbReference>
<dbReference type="Pfam" id="PF00857">
    <property type="entry name" value="Isochorismatase"/>
    <property type="match status" value="1"/>
</dbReference>
<dbReference type="OrthoDB" id="9796485at2"/>
<dbReference type="HOGENOM" id="CLU_068979_13_1_0"/>
<dbReference type="CDD" id="cd01011">
    <property type="entry name" value="nicotinamidase"/>
    <property type="match status" value="1"/>
</dbReference>
<sequence length="210" mass="23261">MKRAFLVVDVQNDFLPGGALEVKEGDKVIPLINELLKLPFELVVASKDWHPVNHGSFADTHGKGVGDFIKLRELDQILWPVHCVQDSLGAEFSDRLDQSRFDKVFHKGTDEGIDSYSAFFDNGHLKATGMGDYLKEEGITDLYIAGLTTDFCVKYSVLDAVNLGFRTHVVRDACKAVNLSPDDEEKAVEEMKKAGAQVVASEQVIKEFDG</sequence>
<evidence type="ECO:0000256" key="7">
    <source>
        <dbReference type="ARBA" id="ARBA00043224"/>
    </source>
</evidence>
<evidence type="ECO:0000256" key="3">
    <source>
        <dbReference type="ARBA" id="ARBA00022723"/>
    </source>
</evidence>
<gene>
    <name evidence="10" type="primary">pncA</name>
    <name evidence="10" type="ordered locus">wcw_0538</name>
</gene>
<organism evidence="10 11">
    <name type="scientific">Waddlia chondrophila (strain ATCC VR-1470 / WSU 86-1044)</name>
    <dbReference type="NCBI Taxonomy" id="716544"/>
    <lineage>
        <taxon>Bacteria</taxon>
        <taxon>Pseudomonadati</taxon>
        <taxon>Chlamydiota</taxon>
        <taxon>Chlamydiia</taxon>
        <taxon>Parachlamydiales</taxon>
        <taxon>Waddliaceae</taxon>
        <taxon>Waddlia</taxon>
    </lineage>
</organism>
<dbReference type="InterPro" id="IPR036380">
    <property type="entry name" value="Isochorismatase-like_sf"/>
</dbReference>
<dbReference type="EMBL" id="CP001928">
    <property type="protein sequence ID" value="ADI37909.1"/>
    <property type="molecule type" value="Genomic_DNA"/>
</dbReference>
<dbReference type="GO" id="GO:0046872">
    <property type="term" value="F:metal ion binding"/>
    <property type="evidence" value="ECO:0007669"/>
    <property type="project" value="UniProtKB-KW"/>
</dbReference>
<feature type="domain" description="Isochorismatase-like" evidence="9">
    <location>
        <begin position="4"/>
        <end position="203"/>
    </location>
</feature>
<dbReference type="AlphaFoldDB" id="D6YUU8"/>
<dbReference type="EC" id="3.5.1.19" evidence="6"/>
<name>D6YUU8_WADCW</name>
<dbReference type="GO" id="GO:0019363">
    <property type="term" value="P:pyridine nucleotide biosynthetic process"/>
    <property type="evidence" value="ECO:0007669"/>
    <property type="project" value="UniProtKB-KW"/>
</dbReference>
<keyword evidence="3" id="KW-0479">Metal-binding</keyword>
<keyword evidence="4 10" id="KW-0378">Hydrolase</keyword>
<keyword evidence="2" id="KW-0662">Pyridine nucleotide biosynthesis</keyword>
<dbReference type="PANTHER" id="PTHR11080">
    <property type="entry name" value="PYRAZINAMIDASE/NICOTINAMIDASE"/>
    <property type="match status" value="1"/>
</dbReference>
<comment type="similarity">
    <text evidence="1">Belongs to the isochorismatase family.</text>
</comment>
<keyword evidence="11" id="KW-1185">Reference proteome</keyword>
<dbReference type="GO" id="GO:0008936">
    <property type="term" value="F:nicotinamidase activity"/>
    <property type="evidence" value="ECO:0007669"/>
    <property type="project" value="UniProtKB-EC"/>
</dbReference>
<evidence type="ECO:0000256" key="4">
    <source>
        <dbReference type="ARBA" id="ARBA00022801"/>
    </source>
</evidence>
<evidence type="ECO:0000313" key="10">
    <source>
        <dbReference type="EMBL" id="ADI37909.1"/>
    </source>
</evidence>
<evidence type="ECO:0000259" key="9">
    <source>
        <dbReference type="Pfam" id="PF00857"/>
    </source>
</evidence>
<dbReference type="STRING" id="716544.wcw_0538"/>
<accession>D6YUU8</accession>
<dbReference type="RefSeq" id="WP_013181635.1">
    <property type="nucleotide sequence ID" value="NC_014225.1"/>
</dbReference>
<evidence type="ECO:0000256" key="6">
    <source>
        <dbReference type="ARBA" id="ARBA00039017"/>
    </source>
</evidence>
<dbReference type="PANTHER" id="PTHR11080:SF2">
    <property type="entry name" value="LD05707P"/>
    <property type="match status" value="1"/>
</dbReference>
<dbReference type="InterPro" id="IPR000868">
    <property type="entry name" value="Isochorismatase-like_dom"/>
</dbReference>
<dbReference type="InterPro" id="IPR052347">
    <property type="entry name" value="Isochorismatase_Nicotinamidase"/>
</dbReference>
<dbReference type="eggNOG" id="COG1335">
    <property type="taxonomic scope" value="Bacteria"/>
</dbReference>
<dbReference type="SUPFAM" id="SSF52499">
    <property type="entry name" value="Isochorismatase-like hydrolases"/>
    <property type="match status" value="1"/>
</dbReference>
<protein>
    <recommendedName>
        <fullName evidence="8">Nicotinamidase</fullName>
        <ecNumber evidence="6">3.5.1.19</ecNumber>
    </recommendedName>
    <alternativeName>
        <fullName evidence="7">Nicotinamide deamidase</fullName>
    </alternativeName>
</protein>
<evidence type="ECO:0000256" key="8">
    <source>
        <dbReference type="ARBA" id="ARBA00072277"/>
    </source>
</evidence>
<comment type="pathway">
    <text evidence="5">Cofactor biosynthesis; nicotinate biosynthesis; nicotinate from nicotinamide: step 1/1.</text>
</comment>
<evidence type="ECO:0000256" key="1">
    <source>
        <dbReference type="ARBA" id="ARBA00006336"/>
    </source>
</evidence>
<dbReference type="Gene3D" id="3.40.50.850">
    <property type="entry name" value="Isochorismatase-like"/>
    <property type="match status" value="1"/>
</dbReference>